<dbReference type="EMBL" id="BMMH01000010">
    <property type="protein sequence ID" value="GGL26997.1"/>
    <property type="molecule type" value="Genomic_DNA"/>
</dbReference>
<accession>A0A917VVK4</accession>
<keyword evidence="2" id="KW-1185">Reference proteome</keyword>
<proteinExistence type="predicted"/>
<dbReference type="Pfam" id="PF08974">
    <property type="entry name" value="DUF1877"/>
    <property type="match status" value="1"/>
</dbReference>
<dbReference type="Gene3D" id="3.40.1760.10">
    <property type="entry name" value="YfbM-like super family"/>
    <property type="match status" value="1"/>
</dbReference>
<reference evidence="1" key="1">
    <citation type="journal article" date="2014" name="Int. J. Syst. Evol. Microbiol.">
        <title>Complete genome sequence of Corynebacterium casei LMG S-19264T (=DSM 44701T), isolated from a smear-ripened cheese.</title>
        <authorList>
            <consortium name="US DOE Joint Genome Institute (JGI-PGF)"/>
            <person name="Walter F."/>
            <person name="Albersmeier A."/>
            <person name="Kalinowski J."/>
            <person name="Ruckert C."/>
        </authorList>
    </citation>
    <scope>NUCLEOTIDE SEQUENCE</scope>
    <source>
        <strain evidence="1">CGMCC 4.3508</strain>
    </source>
</reference>
<gene>
    <name evidence="1" type="ORF">GCM10011588_47230</name>
</gene>
<dbReference type="AlphaFoldDB" id="A0A917VVK4"/>
<comment type="caution">
    <text evidence="1">The sequence shown here is derived from an EMBL/GenBank/DDBJ whole genome shotgun (WGS) entry which is preliminary data.</text>
</comment>
<evidence type="ECO:0000313" key="1">
    <source>
        <dbReference type="EMBL" id="GGL26997.1"/>
    </source>
</evidence>
<dbReference type="InterPro" id="IPR015068">
    <property type="entry name" value="DUF1877"/>
</dbReference>
<dbReference type="RefSeq" id="WP_058856135.1">
    <property type="nucleotide sequence ID" value="NZ_BMMH01000010.1"/>
</dbReference>
<evidence type="ECO:0000313" key="2">
    <source>
        <dbReference type="Proteomes" id="UP000638263"/>
    </source>
</evidence>
<name>A0A917VVK4_9NOCA</name>
<dbReference type="SUPFAM" id="SSF111069">
    <property type="entry name" value="Hypothetical protein yfbM"/>
    <property type="match status" value="1"/>
</dbReference>
<reference evidence="1" key="2">
    <citation type="submission" date="2020-09" db="EMBL/GenBank/DDBJ databases">
        <authorList>
            <person name="Sun Q."/>
            <person name="Zhou Y."/>
        </authorList>
    </citation>
    <scope>NUCLEOTIDE SEQUENCE</scope>
    <source>
        <strain evidence="1">CGMCC 4.3508</strain>
    </source>
</reference>
<organism evidence="1 2">
    <name type="scientific">Nocardia jinanensis</name>
    <dbReference type="NCBI Taxonomy" id="382504"/>
    <lineage>
        <taxon>Bacteria</taxon>
        <taxon>Bacillati</taxon>
        <taxon>Actinomycetota</taxon>
        <taxon>Actinomycetes</taxon>
        <taxon>Mycobacteriales</taxon>
        <taxon>Nocardiaceae</taxon>
        <taxon>Nocardia</taxon>
    </lineage>
</organism>
<dbReference type="InterPro" id="IPR035944">
    <property type="entry name" value="YfbM-like_sf"/>
</dbReference>
<sequence>MGTVVSFKRVSDAQLAQIVADPDQYWEVIDDPDSAEPSGYLDKAWSGLSDLLMSSGTGINLIADGELIDGSEDLFYWSSALVQRTAEKLRDTSFATLAAHHENASADDELDYLHEYYDVLMKFFGSAATVGSAAVMSMG</sequence>
<protein>
    <recommendedName>
        <fullName evidence="3">DUF1877 family protein</fullName>
    </recommendedName>
</protein>
<dbReference type="Proteomes" id="UP000638263">
    <property type="component" value="Unassembled WGS sequence"/>
</dbReference>
<evidence type="ECO:0008006" key="3">
    <source>
        <dbReference type="Google" id="ProtNLM"/>
    </source>
</evidence>